<sequence length="127" mass="13780">MRRQILGDKIAIGLSMLCIFHCLILPVLLMALPAIAGFTVLVDESVHQWLLLAVVPLSLSTLLFGCARHKSVKVLIAGGVGISLLLLPWLLGAGVVSDIVEVLLTVTGSLTLVYSHFKNYTLRRVTY</sequence>
<dbReference type="Proteomes" id="UP000228621">
    <property type="component" value="Unassembled WGS sequence"/>
</dbReference>
<feature type="transmembrane region" description="Helical" evidence="1">
    <location>
        <begin position="99"/>
        <end position="117"/>
    </location>
</feature>
<feature type="transmembrane region" description="Helical" evidence="1">
    <location>
        <begin position="48"/>
        <end position="67"/>
    </location>
</feature>
<gene>
    <name evidence="2" type="ORF">CEX98_10880</name>
</gene>
<keyword evidence="1" id="KW-0472">Membrane</keyword>
<accession>A0A2A5JQP7</accession>
<evidence type="ECO:0008006" key="4">
    <source>
        <dbReference type="Google" id="ProtNLM"/>
    </source>
</evidence>
<dbReference type="AlphaFoldDB" id="A0A2A5JQP7"/>
<protein>
    <recommendedName>
        <fullName evidence="4">MerC domain-containing protein</fullName>
    </recommendedName>
</protein>
<keyword evidence="3" id="KW-1185">Reference proteome</keyword>
<proteinExistence type="predicted"/>
<reference evidence="3" key="1">
    <citation type="journal article" date="2019" name="Genome Announc.">
        <title>Draft Genome Sequence of Pseudoalteromonas piscicida Strain 36Y ROTHPW, an Hypersaline Seawater Isolate from the South Coast of Sonora, Mexico.</title>
        <authorList>
            <person name="Sanchez-Diaz R."/>
            <person name="Molina-Garza Z.J."/>
            <person name="Cruz-Suarez L.E."/>
            <person name="Selvin J."/>
            <person name="Kiran G.S."/>
            <person name="Ibarra-Gamez J.C."/>
            <person name="Gomez-Gil B."/>
            <person name="Galaviz-Silva L."/>
        </authorList>
    </citation>
    <scope>NUCLEOTIDE SEQUENCE [LARGE SCALE GENOMIC DNA]</scope>
    <source>
        <strain evidence="3">36Y_RITHPW</strain>
    </source>
</reference>
<dbReference type="InterPro" id="IPR004891">
    <property type="entry name" value="Mercury-R_MerC"/>
</dbReference>
<dbReference type="GO" id="GO:0016020">
    <property type="term" value="C:membrane"/>
    <property type="evidence" value="ECO:0007669"/>
    <property type="project" value="InterPro"/>
</dbReference>
<keyword evidence="1" id="KW-0812">Transmembrane</keyword>
<name>A0A2A5JQP7_PSEO7</name>
<evidence type="ECO:0000313" key="3">
    <source>
        <dbReference type="Proteomes" id="UP000228621"/>
    </source>
</evidence>
<keyword evidence="1" id="KW-1133">Transmembrane helix</keyword>
<dbReference type="GO" id="GO:0015097">
    <property type="term" value="F:mercury ion transmembrane transporter activity"/>
    <property type="evidence" value="ECO:0007669"/>
    <property type="project" value="InterPro"/>
</dbReference>
<evidence type="ECO:0000256" key="1">
    <source>
        <dbReference type="SAM" id="Phobius"/>
    </source>
</evidence>
<dbReference type="EMBL" id="NKHF01000046">
    <property type="protein sequence ID" value="PCK31748.1"/>
    <property type="molecule type" value="Genomic_DNA"/>
</dbReference>
<comment type="caution">
    <text evidence="2">The sequence shown here is derived from an EMBL/GenBank/DDBJ whole genome shotgun (WGS) entry which is preliminary data.</text>
</comment>
<feature type="transmembrane region" description="Helical" evidence="1">
    <location>
        <begin position="12"/>
        <end position="36"/>
    </location>
</feature>
<evidence type="ECO:0000313" key="2">
    <source>
        <dbReference type="EMBL" id="PCK31748.1"/>
    </source>
</evidence>
<dbReference type="RefSeq" id="WP_099642099.1">
    <property type="nucleotide sequence ID" value="NZ_NKHF01000046.1"/>
</dbReference>
<dbReference type="OrthoDB" id="34373at2"/>
<dbReference type="Pfam" id="PF03203">
    <property type="entry name" value="MerC"/>
    <property type="match status" value="1"/>
</dbReference>
<organism evidence="2 3">
    <name type="scientific">Pseudoalteromonas piscicida</name>
    <dbReference type="NCBI Taxonomy" id="43662"/>
    <lineage>
        <taxon>Bacteria</taxon>
        <taxon>Pseudomonadati</taxon>
        <taxon>Pseudomonadota</taxon>
        <taxon>Gammaproteobacteria</taxon>
        <taxon>Alteromonadales</taxon>
        <taxon>Pseudoalteromonadaceae</taxon>
        <taxon>Pseudoalteromonas</taxon>
    </lineage>
</organism>
<feature type="transmembrane region" description="Helical" evidence="1">
    <location>
        <begin position="74"/>
        <end position="93"/>
    </location>
</feature>